<feature type="signal peptide" evidence="1">
    <location>
        <begin position="1"/>
        <end position="20"/>
    </location>
</feature>
<dbReference type="InterPro" id="IPR032710">
    <property type="entry name" value="NTF2-like_dom_sf"/>
</dbReference>
<dbReference type="RefSeq" id="WP_184005955.1">
    <property type="nucleotide sequence ID" value="NZ_BAABIF010000028.1"/>
</dbReference>
<sequence length="151" mass="16282">MMRMVMAVLALMTLAVPAGAREVSARVPVLAALQASADAWNRGDLDGFLSVYSDGAGTTFTGKNGVVRGKAAIRKRYILSYSAVFGPNAKGRPQRLWFTPKDFRMLGNAHALLIAQWHLDARNGVPALSGMTSLVFAHEKAGWKIIADHSD</sequence>
<evidence type="ECO:0000313" key="4">
    <source>
        <dbReference type="Proteomes" id="UP000554342"/>
    </source>
</evidence>
<keyword evidence="1" id="KW-0732">Signal</keyword>
<keyword evidence="3" id="KW-0413">Isomerase</keyword>
<organism evidence="3 4">
    <name type="scientific">Stakelama sediminis</name>
    <dbReference type="NCBI Taxonomy" id="463200"/>
    <lineage>
        <taxon>Bacteria</taxon>
        <taxon>Pseudomonadati</taxon>
        <taxon>Pseudomonadota</taxon>
        <taxon>Alphaproteobacteria</taxon>
        <taxon>Sphingomonadales</taxon>
        <taxon>Sphingomonadaceae</taxon>
        <taxon>Stakelama</taxon>
    </lineage>
</organism>
<dbReference type="Gene3D" id="3.10.450.50">
    <property type="match status" value="1"/>
</dbReference>
<reference evidence="3 4" key="1">
    <citation type="submission" date="2020-08" db="EMBL/GenBank/DDBJ databases">
        <title>Genomic Encyclopedia of Type Strains, Phase IV (KMG-IV): sequencing the most valuable type-strain genomes for metagenomic binning, comparative biology and taxonomic classification.</title>
        <authorList>
            <person name="Goeker M."/>
        </authorList>
    </citation>
    <scope>NUCLEOTIDE SEQUENCE [LARGE SCALE GENOMIC DNA]</scope>
    <source>
        <strain evidence="3 4">DSM 27203</strain>
    </source>
</reference>
<feature type="chain" id="PRO_5032720190" evidence="1">
    <location>
        <begin position="21"/>
        <end position="151"/>
    </location>
</feature>
<feature type="domain" description="DUF4440" evidence="2">
    <location>
        <begin position="30"/>
        <end position="145"/>
    </location>
</feature>
<name>A0A840Z3Q7_9SPHN</name>
<evidence type="ECO:0000256" key="1">
    <source>
        <dbReference type="SAM" id="SignalP"/>
    </source>
</evidence>
<keyword evidence="4" id="KW-1185">Reference proteome</keyword>
<protein>
    <submittedName>
        <fullName evidence="3">Ketosteroid isomerase-like protein</fullName>
    </submittedName>
</protein>
<accession>A0A840Z3Q7</accession>
<evidence type="ECO:0000259" key="2">
    <source>
        <dbReference type="Pfam" id="PF14534"/>
    </source>
</evidence>
<evidence type="ECO:0000313" key="3">
    <source>
        <dbReference type="EMBL" id="MBB5720272.1"/>
    </source>
</evidence>
<comment type="caution">
    <text evidence="3">The sequence shown here is derived from an EMBL/GenBank/DDBJ whole genome shotgun (WGS) entry which is preliminary data.</text>
</comment>
<dbReference type="InterPro" id="IPR027843">
    <property type="entry name" value="DUF4440"/>
</dbReference>
<dbReference type="Proteomes" id="UP000554342">
    <property type="component" value="Unassembled WGS sequence"/>
</dbReference>
<dbReference type="AlphaFoldDB" id="A0A840Z3Q7"/>
<dbReference type="SUPFAM" id="SSF54427">
    <property type="entry name" value="NTF2-like"/>
    <property type="match status" value="1"/>
</dbReference>
<gene>
    <name evidence="3" type="ORF">FHR23_003235</name>
</gene>
<dbReference type="EMBL" id="JACIJI010000011">
    <property type="protein sequence ID" value="MBB5720272.1"/>
    <property type="molecule type" value="Genomic_DNA"/>
</dbReference>
<proteinExistence type="predicted"/>
<dbReference type="Pfam" id="PF14534">
    <property type="entry name" value="DUF4440"/>
    <property type="match status" value="1"/>
</dbReference>
<dbReference type="GO" id="GO:0016853">
    <property type="term" value="F:isomerase activity"/>
    <property type="evidence" value="ECO:0007669"/>
    <property type="project" value="UniProtKB-KW"/>
</dbReference>